<comment type="caution">
    <text evidence="10">The sequence shown here is derived from an EMBL/GenBank/DDBJ whole genome shotgun (WGS) entry which is preliminary data.</text>
</comment>
<evidence type="ECO:0000256" key="2">
    <source>
        <dbReference type="ARBA" id="ARBA00022670"/>
    </source>
</evidence>
<evidence type="ECO:0000313" key="11">
    <source>
        <dbReference type="Proteomes" id="UP000625711"/>
    </source>
</evidence>
<dbReference type="InterPro" id="IPR025660">
    <property type="entry name" value="Pept_his_AS"/>
</dbReference>
<dbReference type="Pfam" id="PF00112">
    <property type="entry name" value="Peptidase_C1"/>
    <property type="match status" value="1"/>
</dbReference>
<dbReference type="InterPro" id="IPR038765">
    <property type="entry name" value="Papain-like_cys_pep_sf"/>
</dbReference>
<evidence type="ECO:0000256" key="6">
    <source>
        <dbReference type="ARBA" id="ARBA00023157"/>
    </source>
</evidence>
<keyword evidence="11" id="KW-1185">Reference proteome</keyword>
<dbReference type="OrthoDB" id="10253408at2759"/>
<evidence type="ECO:0000256" key="3">
    <source>
        <dbReference type="ARBA" id="ARBA00022801"/>
    </source>
</evidence>
<comment type="similarity">
    <text evidence="1">Belongs to the peptidase C1 family.</text>
</comment>
<feature type="signal peptide" evidence="7">
    <location>
        <begin position="1"/>
        <end position="16"/>
    </location>
</feature>
<evidence type="ECO:0000259" key="9">
    <source>
        <dbReference type="SMART" id="SM00848"/>
    </source>
</evidence>
<keyword evidence="7" id="KW-0732">Signal</keyword>
<dbReference type="InterPro" id="IPR039417">
    <property type="entry name" value="Peptidase_C1A_papain-like"/>
</dbReference>
<evidence type="ECO:0000313" key="10">
    <source>
        <dbReference type="EMBL" id="KAF7268188.1"/>
    </source>
</evidence>
<dbReference type="InterPro" id="IPR013128">
    <property type="entry name" value="Peptidase_C1A"/>
</dbReference>
<reference evidence="10" key="1">
    <citation type="submission" date="2020-08" db="EMBL/GenBank/DDBJ databases">
        <title>Genome sequencing and assembly of the red palm weevil Rhynchophorus ferrugineus.</title>
        <authorList>
            <person name="Dias G.B."/>
            <person name="Bergman C.M."/>
            <person name="Manee M."/>
        </authorList>
    </citation>
    <scope>NUCLEOTIDE SEQUENCE</scope>
    <source>
        <strain evidence="10">AA-2017</strain>
        <tissue evidence="10">Whole larva</tissue>
    </source>
</reference>
<keyword evidence="4" id="KW-0788">Thiol protease</keyword>
<protein>
    <submittedName>
        <fullName evidence="10">Uncharacterized protein</fullName>
    </submittedName>
</protein>
<feature type="chain" id="PRO_5032722180" evidence="7">
    <location>
        <begin position="17"/>
        <end position="329"/>
    </location>
</feature>
<dbReference type="SUPFAM" id="SSF54001">
    <property type="entry name" value="Cysteine proteinases"/>
    <property type="match status" value="1"/>
</dbReference>
<sequence length="329" mass="36056">MKLQIVLAVVLAVASATPELGSSQRWLAFKSKHVKKYSDKVEEVKRFAIFQDNLKKIAVHNARYEKGEETYKMGITKFADMTADEFGAMLRQSYKQRAKVNATRLLYKAPVDSVSPSSYDWRSQNVVNPVKDQGQCGSCWAFSSVAVVESAYAIKTGKLVSLSEQQLVDCARGGSYISEGCDGGLYEDGLGYVVENGLDTESEYSYKAVDQSCKASGSPAVKISKYYDVSPDSEDAIASLVASKGPVGVAIYADPIQLYDSGVYTGFCLDWEFLIDHAVTVVGYGSENGVDYWIVRNSWGADWGESGYFRLQRGVNKCSVASEAAYVEV</sequence>
<dbReference type="CDD" id="cd02248">
    <property type="entry name" value="Peptidase_C1A"/>
    <property type="match status" value="1"/>
</dbReference>
<dbReference type="SMART" id="SM00645">
    <property type="entry name" value="Pept_C1"/>
    <property type="match status" value="1"/>
</dbReference>
<dbReference type="GO" id="GO:0008234">
    <property type="term" value="F:cysteine-type peptidase activity"/>
    <property type="evidence" value="ECO:0007669"/>
    <property type="project" value="UniProtKB-KW"/>
</dbReference>
<keyword evidence="3" id="KW-0378">Hydrolase</keyword>
<dbReference type="AlphaFoldDB" id="A0A834HVG3"/>
<dbReference type="PROSITE" id="PS00639">
    <property type="entry name" value="THIOL_PROTEASE_HIS"/>
    <property type="match status" value="1"/>
</dbReference>
<evidence type="ECO:0000259" key="8">
    <source>
        <dbReference type="SMART" id="SM00645"/>
    </source>
</evidence>
<dbReference type="InterPro" id="IPR013201">
    <property type="entry name" value="Prot_inhib_I29"/>
</dbReference>
<proteinExistence type="inferred from homology"/>
<dbReference type="Gene3D" id="3.90.70.10">
    <property type="entry name" value="Cysteine proteinases"/>
    <property type="match status" value="1"/>
</dbReference>
<dbReference type="PROSITE" id="PS00139">
    <property type="entry name" value="THIOL_PROTEASE_CYS"/>
    <property type="match status" value="1"/>
</dbReference>
<name>A0A834HVG3_RHYFE</name>
<dbReference type="PANTHER" id="PTHR12411">
    <property type="entry name" value="CYSTEINE PROTEASE FAMILY C1-RELATED"/>
    <property type="match status" value="1"/>
</dbReference>
<dbReference type="InterPro" id="IPR000169">
    <property type="entry name" value="Pept_cys_AS"/>
</dbReference>
<evidence type="ECO:0000256" key="7">
    <source>
        <dbReference type="SAM" id="SignalP"/>
    </source>
</evidence>
<evidence type="ECO:0000256" key="1">
    <source>
        <dbReference type="ARBA" id="ARBA00008455"/>
    </source>
</evidence>
<dbReference type="FunFam" id="3.90.70.10:FF:000109">
    <property type="entry name" value="Cysteine protease"/>
    <property type="match status" value="1"/>
</dbReference>
<dbReference type="PRINTS" id="PR00705">
    <property type="entry name" value="PAPAIN"/>
</dbReference>
<dbReference type="Proteomes" id="UP000625711">
    <property type="component" value="Unassembled WGS sequence"/>
</dbReference>
<gene>
    <name evidence="10" type="ORF">GWI33_018650</name>
</gene>
<dbReference type="SMART" id="SM00848">
    <property type="entry name" value="Inhibitor_I29"/>
    <property type="match status" value="1"/>
</dbReference>
<dbReference type="InterPro" id="IPR000668">
    <property type="entry name" value="Peptidase_C1A_C"/>
</dbReference>
<feature type="domain" description="Peptidase C1A papain C-terminal" evidence="8">
    <location>
        <begin position="115"/>
        <end position="328"/>
    </location>
</feature>
<dbReference type="Pfam" id="PF08246">
    <property type="entry name" value="Inhibitor_I29"/>
    <property type="match status" value="1"/>
</dbReference>
<feature type="domain" description="Cathepsin propeptide inhibitor" evidence="9">
    <location>
        <begin position="26"/>
        <end position="86"/>
    </location>
</feature>
<dbReference type="GO" id="GO:0006508">
    <property type="term" value="P:proteolysis"/>
    <property type="evidence" value="ECO:0007669"/>
    <property type="project" value="UniProtKB-KW"/>
</dbReference>
<evidence type="ECO:0000256" key="5">
    <source>
        <dbReference type="ARBA" id="ARBA00023145"/>
    </source>
</evidence>
<dbReference type="InterPro" id="IPR025661">
    <property type="entry name" value="Pept_asp_AS"/>
</dbReference>
<keyword evidence="6" id="KW-1015">Disulfide bond</keyword>
<evidence type="ECO:0000256" key="4">
    <source>
        <dbReference type="ARBA" id="ARBA00022807"/>
    </source>
</evidence>
<dbReference type="PROSITE" id="PS00640">
    <property type="entry name" value="THIOL_PROTEASE_ASN"/>
    <property type="match status" value="1"/>
</dbReference>
<organism evidence="10 11">
    <name type="scientific">Rhynchophorus ferrugineus</name>
    <name type="common">Red palm weevil</name>
    <name type="synonym">Curculio ferrugineus</name>
    <dbReference type="NCBI Taxonomy" id="354439"/>
    <lineage>
        <taxon>Eukaryota</taxon>
        <taxon>Metazoa</taxon>
        <taxon>Ecdysozoa</taxon>
        <taxon>Arthropoda</taxon>
        <taxon>Hexapoda</taxon>
        <taxon>Insecta</taxon>
        <taxon>Pterygota</taxon>
        <taxon>Neoptera</taxon>
        <taxon>Endopterygota</taxon>
        <taxon>Coleoptera</taxon>
        <taxon>Polyphaga</taxon>
        <taxon>Cucujiformia</taxon>
        <taxon>Curculionidae</taxon>
        <taxon>Dryophthorinae</taxon>
        <taxon>Rhynchophorus</taxon>
    </lineage>
</organism>
<accession>A0A834HVG3</accession>
<keyword evidence="2" id="KW-0645">Protease</keyword>
<keyword evidence="5" id="KW-0865">Zymogen</keyword>
<dbReference type="EMBL" id="JAACXV010014339">
    <property type="protein sequence ID" value="KAF7268188.1"/>
    <property type="molecule type" value="Genomic_DNA"/>
</dbReference>